<comment type="caution">
    <text evidence="2">The sequence shown here is derived from an EMBL/GenBank/DDBJ whole genome shotgun (WGS) entry which is preliminary data.</text>
</comment>
<dbReference type="AlphaFoldDB" id="A0A9X3X1A8"/>
<keyword evidence="2" id="KW-0547">Nucleotide-binding</keyword>
<organism evidence="2 3">
    <name type="scientific">Polyangium jinanense</name>
    <dbReference type="NCBI Taxonomy" id="2829994"/>
    <lineage>
        <taxon>Bacteria</taxon>
        <taxon>Pseudomonadati</taxon>
        <taxon>Myxococcota</taxon>
        <taxon>Polyangia</taxon>
        <taxon>Polyangiales</taxon>
        <taxon>Polyangiaceae</taxon>
        <taxon>Polyangium</taxon>
    </lineage>
</organism>
<keyword evidence="3" id="KW-1185">Reference proteome</keyword>
<evidence type="ECO:0000313" key="3">
    <source>
        <dbReference type="Proteomes" id="UP001151081"/>
    </source>
</evidence>
<gene>
    <name evidence="2" type="ORF">KEG57_15465</name>
</gene>
<dbReference type="GO" id="GO:0005524">
    <property type="term" value="F:ATP binding"/>
    <property type="evidence" value="ECO:0007669"/>
    <property type="project" value="UniProtKB-KW"/>
</dbReference>
<reference evidence="2 3" key="1">
    <citation type="submission" date="2021-04" db="EMBL/GenBank/DDBJ databases">
        <title>Genome analysis of Polyangium sp.</title>
        <authorList>
            <person name="Li Y."/>
            <person name="Wang J."/>
        </authorList>
    </citation>
    <scope>NUCLEOTIDE SEQUENCE [LARGE SCALE GENOMIC DNA]</scope>
    <source>
        <strain evidence="2 3">SDU14</strain>
    </source>
</reference>
<evidence type="ECO:0000313" key="2">
    <source>
        <dbReference type="EMBL" id="MDC3981914.1"/>
    </source>
</evidence>
<dbReference type="EMBL" id="JAGTJJ010000006">
    <property type="protein sequence ID" value="MDC3981914.1"/>
    <property type="molecule type" value="Genomic_DNA"/>
</dbReference>
<evidence type="ECO:0000259" key="1">
    <source>
        <dbReference type="SMART" id="SM00382"/>
    </source>
</evidence>
<dbReference type="RefSeq" id="WP_272418881.1">
    <property type="nucleotide sequence ID" value="NZ_JAGTJJ010000006.1"/>
</dbReference>
<accession>A0A9X3X1A8</accession>
<proteinExistence type="predicted"/>
<dbReference type="InterPro" id="IPR003593">
    <property type="entry name" value="AAA+_ATPase"/>
</dbReference>
<name>A0A9X3X1A8_9BACT</name>
<sequence length="349" mass="38542">MTSRLKTFREYMARLDAAANPERALERGFYVERPGRSVGKEITDRVGLRPASTHLLVGGVGSGKTTQLLVACNQLNELEDTWAKYIDVSETYDLEMLRPGALLDLAECALGGMPDDSINYGLPEQVDELRKLHARLAQEKPHQTIFFDSLDRLADPAMFEQIAEHVIRVIRSIGIGVVVAGPLRALYGLDRPIADRFDYFYHQPPVDVQQDPDGRSFLVSILRARLSAKVLPDDTCFRLAAWSGGVLRDLVALAQSACEEAYVSGSDTITAAEADRAADAFGRKHLLGLGPDEIEVLQRVRKTGNFIQASEKDLALLVTRRVLEYSGGRTRYAVHPTLEPLLAQLATTP</sequence>
<dbReference type="InterPro" id="IPR027417">
    <property type="entry name" value="P-loop_NTPase"/>
</dbReference>
<dbReference type="SUPFAM" id="SSF52540">
    <property type="entry name" value="P-loop containing nucleoside triphosphate hydrolases"/>
    <property type="match status" value="1"/>
</dbReference>
<dbReference type="Gene3D" id="3.40.50.300">
    <property type="entry name" value="P-loop containing nucleotide triphosphate hydrolases"/>
    <property type="match status" value="1"/>
</dbReference>
<dbReference type="SMART" id="SM00382">
    <property type="entry name" value="AAA"/>
    <property type="match status" value="1"/>
</dbReference>
<feature type="domain" description="AAA+ ATPase" evidence="1">
    <location>
        <begin position="50"/>
        <end position="198"/>
    </location>
</feature>
<dbReference type="Proteomes" id="UP001151081">
    <property type="component" value="Unassembled WGS sequence"/>
</dbReference>
<protein>
    <submittedName>
        <fullName evidence="2">ATP-binding protein</fullName>
    </submittedName>
</protein>
<keyword evidence="2" id="KW-0067">ATP-binding</keyword>